<dbReference type="PATRIC" id="fig|43658.5.peg.3047"/>
<protein>
    <submittedName>
        <fullName evidence="2">Membrane protein</fullName>
    </submittedName>
</protein>
<dbReference type="Proteomes" id="UP000033452">
    <property type="component" value="Unassembled WGS sequence"/>
</dbReference>
<feature type="transmembrane region" description="Helical" evidence="1">
    <location>
        <begin position="205"/>
        <end position="230"/>
    </location>
</feature>
<feature type="transmembrane region" description="Helical" evidence="1">
    <location>
        <begin position="292"/>
        <end position="312"/>
    </location>
</feature>
<feature type="transmembrane region" description="Helical" evidence="1">
    <location>
        <begin position="108"/>
        <end position="125"/>
    </location>
</feature>
<evidence type="ECO:0000313" key="3">
    <source>
        <dbReference type="Proteomes" id="UP000033452"/>
    </source>
</evidence>
<comment type="caution">
    <text evidence="2">The sequence shown here is derived from an EMBL/GenBank/DDBJ whole genome shotgun (WGS) entry which is preliminary data.</text>
</comment>
<organism evidence="2 3">
    <name type="scientific">Pseudoalteromonas rubra</name>
    <dbReference type="NCBI Taxonomy" id="43658"/>
    <lineage>
        <taxon>Bacteria</taxon>
        <taxon>Pseudomonadati</taxon>
        <taxon>Pseudomonadota</taxon>
        <taxon>Gammaproteobacteria</taxon>
        <taxon>Alteromonadales</taxon>
        <taxon>Pseudoalteromonadaceae</taxon>
        <taxon>Pseudoalteromonas</taxon>
    </lineage>
</organism>
<keyword evidence="1" id="KW-0472">Membrane</keyword>
<keyword evidence="1" id="KW-0812">Transmembrane</keyword>
<keyword evidence="1" id="KW-1133">Transmembrane helix</keyword>
<proteinExistence type="predicted"/>
<dbReference type="EMBL" id="JXYA01000032">
    <property type="protein sequence ID" value="KJZ07694.1"/>
    <property type="molecule type" value="Genomic_DNA"/>
</dbReference>
<dbReference type="PANTHER" id="PTHR37308:SF1">
    <property type="entry name" value="POLYPRENYL-PHOSPHATE TRANSPORTER"/>
    <property type="match status" value="1"/>
</dbReference>
<feature type="transmembrane region" description="Helical" evidence="1">
    <location>
        <begin position="132"/>
        <end position="151"/>
    </location>
</feature>
<accession>A0A0F4QK42</accession>
<dbReference type="Pfam" id="PF04018">
    <property type="entry name" value="VCA0040-like"/>
    <property type="match status" value="1"/>
</dbReference>
<feature type="transmembrane region" description="Helical" evidence="1">
    <location>
        <begin position="80"/>
        <end position="102"/>
    </location>
</feature>
<dbReference type="PANTHER" id="PTHR37308">
    <property type="entry name" value="INTEGRAL MEMBRANE PROTEIN"/>
    <property type="match status" value="1"/>
</dbReference>
<feature type="transmembrane region" description="Helical" evidence="1">
    <location>
        <begin position="163"/>
        <end position="193"/>
    </location>
</feature>
<keyword evidence="3" id="KW-1185">Reference proteome</keyword>
<evidence type="ECO:0000256" key="1">
    <source>
        <dbReference type="SAM" id="Phobius"/>
    </source>
</evidence>
<evidence type="ECO:0000313" key="2">
    <source>
        <dbReference type="EMBL" id="KJZ07694.1"/>
    </source>
</evidence>
<dbReference type="InterPro" id="IPR007163">
    <property type="entry name" value="VCA0040-like"/>
</dbReference>
<name>A0A0F4QK42_9GAMM</name>
<reference evidence="2 3" key="1">
    <citation type="journal article" date="2015" name="BMC Genomics">
        <title>Genome mining reveals unlocked bioactive potential of marine Gram-negative bacteria.</title>
        <authorList>
            <person name="Machado H."/>
            <person name="Sonnenschein E.C."/>
            <person name="Melchiorsen J."/>
            <person name="Gram L."/>
        </authorList>
    </citation>
    <scope>NUCLEOTIDE SEQUENCE [LARGE SCALE GENOMIC DNA]</scope>
    <source>
        <strain evidence="2 3">S2471</strain>
    </source>
</reference>
<sequence>MESALSNKTDSKRDFIWLFFKGAGMGAADVVPGVSGGTIAFITGIYARLLGAIKSVNLDAIKTLKTDGFKAAWRHIDGTFLLVLFSGLLTSAASLAKLITYLLEHHQLYVWSFFFGLIIASFVHVGKQVTRWHMPTVAACLAGAAIAYTITSLAPAEAVPQTWYYFAAGAIAICAMILPGISGSFILLLLGMYGHVLSAVNEMQIMLIALFLGGCVVGLMAFSRLLSWLLSRFEQVTFALLCGFLLGSLNLLWPWKQVLTSYTNSKGIEKPLMQANVLPAEFARLTSQDPQVLACVSLAVAGLALILLIEWISGKDA</sequence>
<feature type="transmembrane region" description="Helical" evidence="1">
    <location>
        <begin position="236"/>
        <end position="253"/>
    </location>
</feature>
<gene>
    <name evidence="2" type="ORF">TW77_14405</name>
</gene>
<dbReference type="AlphaFoldDB" id="A0A0F4QK42"/>